<dbReference type="SUPFAM" id="SSF56672">
    <property type="entry name" value="DNA/RNA polymerases"/>
    <property type="match status" value="1"/>
</dbReference>
<dbReference type="InterPro" id="IPR000477">
    <property type="entry name" value="RT_dom"/>
</dbReference>
<gene>
    <name evidence="3" type="ORF">N47_E47020</name>
</gene>
<protein>
    <recommendedName>
        <fullName evidence="2">Reverse transcriptase domain-containing protein</fullName>
    </recommendedName>
</protein>
<dbReference type="EMBL" id="FR695877">
    <property type="protein sequence ID" value="CBX31190.1"/>
    <property type="molecule type" value="Genomic_DNA"/>
</dbReference>
<reference evidence="3" key="1">
    <citation type="journal article" date="2011" name="Environ. Microbiol.">
        <title>Genomic insights into the metabolic potential of the polycyclic aromatic hydrocarbon degrading sulfate-reducing Deltaproteobacterium N47.</title>
        <authorList>
            <person name="Bergmann F."/>
            <person name="Selesi D."/>
            <person name="Weinmaier T."/>
            <person name="Tischler P."/>
            <person name="Rattei T."/>
            <person name="Meckenstock R.U."/>
        </authorList>
    </citation>
    <scope>NUCLEOTIDE SEQUENCE</scope>
</reference>
<organism evidence="3">
    <name type="scientific">uncultured Desulfobacterium sp</name>
    <dbReference type="NCBI Taxonomy" id="201089"/>
    <lineage>
        <taxon>Bacteria</taxon>
        <taxon>Pseudomonadati</taxon>
        <taxon>Thermodesulfobacteriota</taxon>
        <taxon>Desulfobacteria</taxon>
        <taxon>Desulfobacterales</taxon>
        <taxon>Desulfobacteriaceae</taxon>
        <taxon>Desulfobacterium</taxon>
        <taxon>environmental samples</taxon>
    </lineage>
</organism>
<dbReference type="InterPro" id="IPR043502">
    <property type="entry name" value="DNA/RNA_pol_sf"/>
</dbReference>
<dbReference type="InterPro" id="IPR051083">
    <property type="entry name" value="GrpII_Intron_Splice-Mob/Def"/>
</dbReference>
<dbReference type="PROSITE" id="PS50878">
    <property type="entry name" value="RT_POL"/>
    <property type="match status" value="1"/>
</dbReference>
<accession>E1YM57</accession>
<dbReference type="Pfam" id="PF00078">
    <property type="entry name" value="RVT_1"/>
    <property type="match status" value="1"/>
</dbReference>
<dbReference type="AlphaFoldDB" id="E1YM57"/>
<dbReference type="PANTHER" id="PTHR34047:SF8">
    <property type="entry name" value="PROTEIN YKFC"/>
    <property type="match status" value="1"/>
</dbReference>
<dbReference type="InterPro" id="IPR013597">
    <property type="entry name" value="Mat_intron_G2"/>
</dbReference>
<dbReference type="CDD" id="cd01651">
    <property type="entry name" value="RT_G2_intron"/>
    <property type="match status" value="1"/>
</dbReference>
<dbReference type="InterPro" id="IPR043128">
    <property type="entry name" value="Rev_trsase/Diguanyl_cyclase"/>
</dbReference>
<dbReference type="Gene3D" id="3.30.70.270">
    <property type="match status" value="1"/>
</dbReference>
<evidence type="ECO:0000259" key="2">
    <source>
        <dbReference type="PROSITE" id="PS50878"/>
    </source>
</evidence>
<sequence length="352" mass="40942">MELLGLDPVSECIADNHSYGFRKKRYVQDAIDACFNALRGKGSAQYILEGDIKGCFDHINHDWMCDNIPTHKKKLRLWLKSGYLERGIYNPTEEGSPQGGIISPTLANMALDGLFELLFKKFRKSEKVHFVRYADDFIITGESEEMLANEVKPLVSHFLKERGLSLSEEKTRISHINDGFDFLGFNIRKYKGKLLIKPSKTGIVSVKRKIRDILKNNMSAKTDNLIGMLNPIIRGWANFYRHVVSQEVYDKIDSAIWKMTWQWAVRRHPNKPLKWIKSRYFQRKGCRNWVFCEKGGNLQLLRMSGTPIRRHIKIKANANPYDQQWQEYFEKRSNMNTAGCPTVPYQYLSPVR</sequence>
<name>E1YM57_9BACT</name>
<feature type="domain" description="Reverse transcriptase" evidence="2">
    <location>
        <begin position="1"/>
        <end position="187"/>
    </location>
</feature>
<dbReference type="PANTHER" id="PTHR34047">
    <property type="entry name" value="NUCLEAR INTRON MATURASE 1, MITOCHONDRIAL-RELATED"/>
    <property type="match status" value="1"/>
</dbReference>
<evidence type="ECO:0000256" key="1">
    <source>
        <dbReference type="ARBA" id="ARBA00034120"/>
    </source>
</evidence>
<proteinExistence type="inferred from homology"/>
<dbReference type="Pfam" id="PF08388">
    <property type="entry name" value="GIIM"/>
    <property type="match status" value="1"/>
</dbReference>
<evidence type="ECO:0000313" key="3">
    <source>
        <dbReference type="EMBL" id="CBX31190.1"/>
    </source>
</evidence>
<comment type="similarity">
    <text evidence="1">Belongs to the bacterial reverse transcriptase family.</text>
</comment>